<gene>
    <name evidence="1" type="ORF">IGX34_19375</name>
</gene>
<comment type="caution">
    <text evidence="1">The sequence shown here is derived from an EMBL/GenBank/DDBJ whole genome shotgun (WGS) entry which is preliminary data.</text>
</comment>
<sequence>MTKQAHDGRVRPTTFSFKPGEGIALGMAVLEDALQAYRNFEQQHPHMERTVPMPFNARQLEWMHASLESLSHYLGERKG</sequence>
<keyword evidence="2" id="KW-1185">Reference proteome</keyword>
<accession>A0ABR9GER8</accession>
<proteinExistence type="predicted"/>
<organism evidence="1 2">
    <name type="scientific">Dyella acidiphila</name>
    <dbReference type="NCBI Taxonomy" id="2775866"/>
    <lineage>
        <taxon>Bacteria</taxon>
        <taxon>Pseudomonadati</taxon>
        <taxon>Pseudomonadota</taxon>
        <taxon>Gammaproteobacteria</taxon>
        <taxon>Lysobacterales</taxon>
        <taxon>Rhodanobacteraceae</taxon>
        <taxon>Dyella</taxon>
    </lineage>
</organism>
<dbReference type="RefSeq" id="WP_192557392.1">
    <property type="nucleotide sequence ID" value="NZ_JACZZA010000014.1"/>
</dbReference>
<evidence type="ECO:0000313" key="2">
    <source>
        <dbReference type="Proteomes" id="UP000651010"/>
    </source>
</evidence>
<protein>
    <submittedName>
        <fullName evidence="1">Uncharacterized protein</fullName>
    </submittedName>
</protein>
<name>A0ABR9GER8_9GAMM</name>
<dbReference type="Proteomes" id="UP000651010">
    <property type="component" value="Unassembled WGS sequence"/>
</dbReference>
<evidence type="ECO:0000313" key="1">
    <source>
        <dbReference type="EMBL" id="MBE1162551.1"/>
    </source>
</evidence>
<dbReference type="EMBL" id="JACZZA010000014">
    <property type="protein sequence ID" value="MBE1162551.1"/>
    <property type="molecule type" value="Genomic_DNA"/>
</dbReference>
<reference evidence="1 2" key="1">
    <citation type="submission" date="2020-09" db="EMBL/GenBank/DDBJ databases">
        <title>Dyella sp. 7MK23 isolated from forest soil.</title>
        <authorList>
            <person name="Fu J."/>
        </authorList>
    </citation>
    <scope>NUCLEOTIDE SEQUENCE [LARGE SCALE GENOMIC DNA]</scope>
    <source>
        <strain evidence="1 2">7MK23</strain>
    </source>
</reference>